<comment type="function">
    <text evidence="7">Catalyzes the ferrous insertion into protoporphyrin IX.</text>
</comment>
<dbReference type="GO" id="GO:0046872">
    <property type="term" value="F:metal ion binding"/>
    <property type="evidence" value="ECO:0007669"/>
    <property type="project" value="UniProtKB-KW"/>
</dbReference>
<sequence>MAKRGVILMNLGSPDSTSVKDLRKYLNEFLMDERVIDKPLWLRTLLVRGIIVPFRAPKSAEAYKTIWWKEGSPLVVLTEQLKKAVQSKMSETVEVAMRYGNPNPTQAYENLLKQNPDLEEVVLVPLYPHYAMSSYETAVEYMKEVYAKKKYTFALKSVPPFYNHPAYINALAENMRPYLQEDFDQLLFSYHGIPERHVQKTDPTGKHCLQVENCCFKSCEAHKTCYRHQVTMTSELVAKKLGLKKDKWQQSYQSRLGRDPWLQPNTQVRLPQLPKEGVKKLMIVCPSFVSDCLETLEEIAIRGKEDYLKSGGEKYTYIPCMNTSELWVDTVVQLINEVA</sequence>
<dbReference type="EMBL" id="CP032489">
    <property type="protein sequence ID" value="AYD48778.1"/>
    <property type="molecule type" value="Genomic_DNA"/>
</dbReference>
<dbReference type="GO" id="GO:0005737">
    <property type="term" value="C:cytoplasm"/>
    <property type="evidence" value="ECO:0007669"/>
    <property type="project" value="UniProtKB-SubCell"/>
</dbReference>
<feature type="binding site" evidence="7">
    <location>
        <position position="191"/>
    </location>
    <ligand>
        <name>Fe(2+)</name>
        <dbReference type="ChEBI" id="CHEBI:29033"/>
    </ligand>
</feature>
<keyword evidence="5 7" id="KW-0627">Porphyrin biosynthesis</keyword>
<proteinExistence type="inferred from homology"/>
<gene>
    <name evidence="7" type="primary">hemH</name>
    <name evidence="9" type="ORF">D6B99_14890</name>
</gene>
<dbReference type="InterPro" id="IPR033644">
    <property type="entry name" value="Ferrochelatase_C"/>
</dbReference>
<reference evidence="9 10" key="1">
    <citation type="submission" date="2018-09" db="EMBL/GenBank/DDBJ databases">
        <title>Arachidicoccus sp. nov., a bacterium isolated from soil.</title>
        <authorList>
            <person name="Weon H.-Y."/>
            <person name="Kwon S.-W."/>
            <person name="Lee S.A."/>
        </authorList>
    </citation>
    <scope>NUCLEOTIDE SEQUENCE [LARGE SCALE GENOMIC DNA]</scope>
    <source>
        <strain evidence="9 10">KIS59-12</strain>
    </source>
</reference>
<evidence type="ECO:0000313" key="9">
    <source>
        <dbReference type="EMBL" id="AYD48778.1"/>
    </source>
</evidence>
<dbReference type="UniPathway" id="UPA00252">
    <property type="reaction ID" value="UER00325"/>
</dbReference>
<evidence type="ECO:0000256" key="8">
    <source>
        <dbReference type="RuleBase" id="RU004185"/>
    </source>
</evidence>
<name>A0A386HS36_9BACT</name>
<dbReference type="CDD" id="cd00419">
    <property type="entry name" value="Ferrochelatase_C"/>
    <property type="match status" value="1"/>
</dbReference>
<keyword evidence="4 7" id="KW-0456">Lyase</keyword>
<keyword evidence="7" id="KW-0479">Metal-binding</keyword>
<dbReference type="KEGG" id="ark:D6B99_14890"/>
<dbReference type="EC" id="4.98.1.1" evidence="7"/>
<evidence type="ECO:0000256" key="4">
    <source>
        <dbReference type="ARBA" id="ARBA00023239"/>
    </source>
</evidence>
<comment type="catalytic activity">
    <reaction evidence="7">
        <text>heme b + 2 H(+) = protoporphyrin IX + Fe(2+)</text>
        <dbReference type="Rhea" id="RHEA:22584"/>
        <dbReference type="ChEBI" id="CHEBI:15378"/>
        <dbReference type="ChEBI" id="CHEBI:29033"/>
        <dbReference type="ChEBI" id="CHEBI:57306"/>
        <dbReference type="ChEBI" id="CHEBI:60344"/>
        <dbReference type="EC" id="4.98.1.1"/>
    </reaction>
</comment>
<comment type="pathway">
    <text evidence="7">Porphyrin-containing compound metabolism; protoheme biosynthesis; protoheme from protoporphyrin-IX: step 1/1.</text>
</comment>
<comment type="catalytic activity">
    <reaction evidence="6">
        <text>Fe-coproporphyrin III + 2 H(+) = coproporphyrin III + Fe(2+)</text>
        <dbReference type="Rhea" id="RHEA:49572"/>
        <dbReference type="ChEBI" id="CHEBI:15378"/>
        <dbReference type="ChEBI" id="CHEBI:29033"/>
        <dbReference type="ChEBI" id="CHEBI:68438"/>
        <dbReference type="ChEBI" id="CHEBI:131725"/>
        <dbReference type="EC" id="4.99.1.9"/>
    </reaction>
    <physiologicalReaction direction="right-to-left" evidence="6">
        <dbReference type="Rhea" id="RHEA:49574"/>
    </physiologicalReaction>
</comment>
<evidence type="ECO:0000256" key="7">
    <source>
        <dbReference type="HAMAP-Rule" id="MF_00323"/>
    </source>
</evidence>
<keyword evidence="7" id="KW-0963">Cytoplasm</keyword>
<keyword evidence="10" id="KW-1185">Reference proteome</keyword>
<keyword evidence="2 7" id="KW-0408">Iron</keyword>
<dbReference type="OrthoDB" id="9809741at2"/>
<protein>
    <recommendedName>
        <fullName evidence="7">Ferrochelatase</fullName>
        <ecNumber evidence="7">4.98.1.1</ecNumber>
    </recommendedName>
    <alternativeName>
        <fullName evidence="7">Heme synthase</fullName>
    </alternativeName>
    <alternativeName>
        <fullName evidence="7">Protoheme ferro-lyase</fullName>
    </alternativeName>
</protein>
<comment type="similarity">
    <text evidence="1 7 8">Belongs to the ferrochelatase family.</text>
</comment>
<dbReference type="PANTHER" id="PTHR11108">
    <property type="entry name" value="FERROCHELATASE"/>
    <property type="match status" value="1"/>
</dbReference>
<evidence type="ECO:0000256" key="2">
    <source>
        <dbReference type="ARBA" id="ARBA00023004"/>
    </source>
</evidence>
<dbReference type="InterPro" id="IPR033659">
    <property type="entry name" value="Ferrochelatase_N"/>
</dbReference>
<dbReference type="RefSeq" id="WP_119989854.1">
    <property type="nucleotide sequence ID" value="NZ_CP032489.1"/>
</dbReference>
<comment type="subcellular location">
    <subcellularLocation>
        <location evidence="7">Cytoplasm</location>
    </subcellularLocation>
</comment>
<dbReference type="InterPro" id="IPR001015">
    <property type="entry name" value="Ferrochelatase"/>
</dbReference>
<evidence type="ECO:0000256" key="3">
    <source>
        <dbReference type="ARBA" id="ARBA00023133"/>
    </source>
</evidence>
<evidence type="ECO:0000256" key="5">
    <source>
        <dbReference type="ARBA" id="ARBA00023244"/>
    </source>
</evidence>
<organism evidence="9 10">
    <name type="scientific">Arachidicoccus soli</name>
    <dbReference type="NCBI Taxonomy" id="2341117"/>
    <lineage>
        <taxon>Bacteria</taxon>
        <taxon>Pseudomonadati</taxon>
        <taxon>Bacteroidota</taxon>
        <taxon>Chitinophagia</taxon>
        <taxon>Chitinophagales</taxon>
        <taxon>Chitinophagaceae</taxon>
        <taxon>Arachidicoccus</taxon>
    </lineage>
</organism>
<evidence type="ECO:0000256" key="1">
    <source>
        <dbReference type="ARBA" id="ARBA00007718"/>
    </source>
</evidence>
<accession>A0A386HS36</accession>
<keyword evidence="3 7" id="KW-0350">Heme biosynthesis</keyword>
<evidence type="ECO:0000313" key="10">
    <source>
        <dbReference type="Proteomes" id="UP000266118"/>
    </source>
</evidence>
<dbReference type="GO" id="GO:0004325">
    <property type="term" value="F:ferrochelatase activity"/>
    <property type="evidence" value="ECO:0007669"/>
    <property type="project" value="UniProtKB-UniRule"/>
</dbReference>
<dbReference type="AlphaFoldDB" id="A0A386HS36"/>
<dbReference type="GO" id="GO:0006783">
    <property type="term" value="P:heme biosynthetic process"/>
    <property type="evidence" value="ECO:0007669"/>
    <property type="project" value="UniProtKB-UniRule"/>
</dbReference>
<dbReference type="Gene3D" id="3.40.50.1400">
    <property type="match status" value="2"/>
</dbReference>
<dbReference type="Proteomes" id="UP000266118">
    <property type="component" value="Chromosome"/>
</dbReference>
<feature type="binding site" evidence="7">
    <location>
        <position position="294"/>
    </location>
    <ligand>
        <name>Fe(2+)</name>
        <dbReference type="ChEBI" id="CHEBI:29033"/>
    </ligand>
</feature>
<dbReference type="SUPFAM" id="SSF53800">
    <property type="entry name" value="Chelatase"/>
    <property type="match status" value="1"/>
</dbReference>
<dbReference type="PANTHER" id="PTHR11108:SF1">
    <property type="entry name" value="FERROCHELATASE, MITOCHONDRIAL"/>
    <property type="match status" value="1"/>
</dbReference>
<dbReference type="HAMAP" id="MF_00323">
    <property type="entry name" value="Ferrochelatase"/>
    <property type="match status" value="1"/>
</dbReference>
<evidence type="ECO:0000256" key="6">
    <source>
        <dbReference type="ARBA" id="ARBA00024536"/>
    </source>
</evidence>
<dbReference type="Pfam" id="PF00762">
    <property type="entry name" value="Ferrochelatase"/>
    <property type="match status" value="1"/>
</dbReference>
<dbReference type="NCBIfam" id="TIGR00109">
    <property type="entry name" value="hemH"/>
    <property type="match status" value="1"/>
</dbReference>
<dbReference type="CDD" id="cd03411">
    <property type="entry name" value="Ferrochelatase_N"/>
    <property type="match status" value="1"/>
</dbReference>